<dbReference type="InterPro" id="IPR050109">
    <property type="entry name" value="HTH-type_TetR-like_transc_reg"/>
</dbReference>
<dbReference type="PANTHER" id="PTHR30055">
    <property type="entry name" value="HTH-TYPE TRANSCRIPTIONAL REGULATOR RUTR"/>
    <property type="match status" value="1"/>
</dbReference>
<keyword evidence="6" id="KW-1185">Reference proteome</keyword>
<dbReference type="Pfam" id="PF00440">
    <property type="entry name" value="TetR_N"/>
    <property type="match status" value="1"/>
</dbReference>
<dbReference type="SUPFAM" id="SSF46689">
    <property type="entry name" value="Homeodomain-like"/>
    <property type="match status" value="1"/>
</dbReference>
<feature type="region of interest" description="Disordered" evidence="3">
    <location>
        <begin position="98"/>
        <end position="138"/>
    </location>
</feature>
<name>A0ABW2SMB8_9ACTO</name>
<dbReference type="Proteomes" id="UP001596527">
    <property type="component" value="Unassembled WGS sequence"/>
</dbReference>
<feature type="region of interest" description="Disordered" evidence="3">
    <location>
        <begin position="1"/>
        <end position="27"/>
    </location>
</feature>
<comment type="caution">
    <text evidence="5">The sequence shown here is derived from an EMBL/GenBank/DDBJ whole genome shotgun (WGS) entry which is preliminary data.</text>
</comment>
<dbReference type="InterPro" id="IPR001647">
    <property type="entry name" value="HTH_TetR"/>
</dbReference>
<evidence type="ECO:0000256" key="3">
    <source>
        <dbReference type="SAM" id="MobiDB-lite"/>
    </source>
</evidence>
<feature type="compositionally biased region" description="Low complexity" evidence="3">
    <location>
        <begin position="113"/>
        <end position="134"/>
    </location>
</feature>
<evidence type="ECO:0000259" key="4">
    <source>
        <dbReference type="PROSITE" id="PS50977"/>
    </source>
</evidence>
<dbReference type="PANTHER" id="PTHR30055:SF241">
    <property type="entry name" value="TRANSCRIPTIONAL REGULATORY PROTEIN"/>
    <property type="match status" value="1"/>
</dbReference>
<gene>
    <name evidence="5" type="ORF">ACFQWG_07520</name>
</gene>
<dbReference type="InterPro" id="IPR009057">
    <property type="entry name" value="Homeodomain-like_sf"/>
</dbReference>
<sequence>MTERMSARRAAVRRLAGAPTTDRRAQTQRRLLDAGRTVIAENGVGGASVGLITSAAGFSRGAFYSNFQDMDHFVEQVAHREWESVLVVIGRSLNAALDQSPAGGEGAPDDEGVAAPGTGAGPAPGAARATSSERSSSHVADRVATGLLESTRPLLLAGRADADLDNLTRFAQALLAAVPRDREFYLLWTSLSNFMVRFPEGSAHLRAAFIDFHDGMAEYLVDALDALGLEPAIDPGDIVDLVIAIGARSTRSQLVSTDHLEGELIDRLLPVLIPTLIRVREAPARP</sequence>
<dbReference type="EMBL" id="JBHTEF010000001">
    <property type="protein sequence ID" value="MFC7581044.1"/>
    <property type="molecule type" value="Genomic_DNA"/>
</dbReference>
<evidence type="ECO:0000256" key="1">
    <source>
        <dbReference type="ARBA" id="ARBA00023125"/>
    </source>
</evidence>
<evidence type="ECO:0000313" key="6">
    <source>
        <dbReference type="Proteomes" id="UP001596527"/>
    </source>
</evidence>
<proteinExistence type="predicted"/>
<feature type="DNA-binding region" description="H-T-H motif" evidence="2">
    <location>
        <begin position="48"/>
        <end position="67"/>
    </location>
</feature>
<reference evidence="6" key="1">
    <citation type="journal article" date="2019" name="Int. J. Syst. Evol. Microbiol.">
        <title>The Global Catalogue of Microorganisms (GCM) 10K type strain sequencing project: providing services to taxonomists for standard genome sequencing and annotation.</title>
        <authorList>
            <consortium name="The Broad Institute Genomics Platform"/>
            <consortium name="The Broad Institute Genome Sequencing Center for Infectious Disease"/>
            <person name="Wu L."/>
            <person name="Ma J."/>
        </authorList>
    </citation>
    <scope>NUCLEOTIDE SEQUENCE [LARGE SCALE GENOMIC DNA]</scope>
    <source>
        <strain evidence="6">CCUG 56698</strain>
    </source>
</reference>
<evidence type="ECO:0000256" key="2">
    <source>
        <dbReference type="PROSITE-ProRule" id="PRU00335"/>
    </source>
</evidence>
<dbReference type="PROSITE" id="PS50977">
    <property type="entry name" value="HTH_TETR_2"/>
    <property type="match status" value="1"/>
</dbReference>
<protein>
    <submittedName>
        <fullName evidence="5">TetR/AcrR family transcriptional regulator</fullName>
    </submittedName>
</protein>
<accession>A0ABW2SMB8</accession>
<organism evidence="5 6">
    <name type="scientific">Schaalia naturae</name>
    <dbReference type="NCBI Taxonomy" id="635203"/>
    <lineage>
        <taxon>Bacteria</taxon>
        <taxon>Bacillati</taxon>
        <taxon>Actinomycetota</taxon>
        <taxon>Actinomycetes</taxon>
        <taxon>Actinomycetales</taxon>
        <taxon>Actinomycetaceae</taxon>
        <taxon>Schaalia</taxon>
    </lineage>
</organism>
<evidence type="ECO:0000313" key="5">
    <source>
        <dbReference type="EMBL" id="MFC7581044.1"/>
    </source>
</evidence>
<dbReference type="RefSeq" id="WP_380973863.1">
    <property type="nucleotide sequence ID" value="NZ_JBHTEF010000001.1"/>
</dbReference>
<feature type="domain" description="HTH tetR-type" evidence="4">
    <location>
        <begin position="25"/>
        <end position="85"/>
    </location>
</feature>
<keyword evidence="1 2" id="KW-0238">DNA-binding</keyword>
<dbReference type="Gene3D" id="1.10.357.10">
    <property type="entry name" value="Tetracycline Repressor, domain 2"/>
    <property type="match status" value="1"/>
</dbReference>